<evidence type="ECO:0000313" key="21">
    <source>
        <dbReference type="EMBL" id="CAB4252680.1"/>
    </source>
</evidence>
<dbReference type="Gene3D" id="3.30.110.110">
    <property type="entry name" value="Mre11, capping domain"/>
    <property type="match status" value="1"/>
</dbReference>
<feature type="region of interest" description="Disordered" evidence="19">
    <location>
        <begin position="595"/>
        <end position="690"/>
    </location>
</feature>
<dbReference type="InterPro" id="IPR003701">
    <property type="entry name" value="Mre11"/>
</dbReference>
<dbReference type="GO" id="GO:0042138">
    <property type="term" value="P:meiotic DNA double-strand break formation"/>
    <property type="evidence" value="ECO:0007669"/>
    <property type="project" value="TreeGrafter"/>
</dbReference>
<evidence type="ECO:0000256" key="15">
    <source>
        <dbReference type="ARBA" id="ARBA00023254"/>
    </source>
</evidence>
<evidence type="ECO:0000256" key="11">
    <source>
        <dbReference type="ARBA" id="ARBA00022839"/>
    </source>
</evidence>
<dbReference type="GO" id="GO:0000723">
    <property type="term" value="P:telomere maintenance"/>
    <property type="evidence" value="ECO:0007669"/>
    <property type="project" value="TreeGrafter"/>
</dbReference>
<name>A0A8H2ZGE2_9SACH</name>
<evidence type="ECO:0000256" key="13">
    <source>
        <dbReference type="ARBA" id="ARBA00023211"/>
    </source>
</evidence>
<comment type="cofactor">
    <cofactor evidence="1 16">
        <name>Mn(2+)</name>
        <dbReference type="ChEBI" id="CHEBI:29035"/>
    </cofactor>
</comment>
<evidence type="ECO:0000256" key="10">
    <source>
        <dbReference type="ARBA" id="ARBA00022801"/>
    </source>
</evidence>
<comment type="subcellular location">
    <subcellularLocation>
        <location evidence="3">Chromosome</location>
    </subcellularLocation>
    <subcellularLocation>
        <location evidence="2 16">Nucleus</location>
    </subcellularLocation>
</comment>
<keyword evidence="12 16" id="KW-0234">DNA repair</keyword>
<dbReference type="GO" id="GO:0030145">
    <property type="term" value="F:manganese ion binding"/>
    <property type="evidence" value="ECO:0007669"/>
    <property type="project" value="UniProtKB-UniRule"/>
</dbReference>
<dbReference type="NCBIfam" id="TIGR00583">
    <property type="entry name" value="mre11"/>
    <property type="match status" value="1"/>
</dbReference>
<evidence type="ECO:0000256" key="16">
    <source>
        <dbReference type="PIRNR" id="PIRNR000882"/>
    </source>
</evidence>
<dbReference type="AlphaFoldDB" id="A0A8H2ZGE2"/>
<organism evidence="21 22">
    <name type="scientific">Maudiozyma barnettii</name>
    <dbReference type="NCBI Taxonomy" id="61262"/>
    <lineage>
        <taxon>Eukaryota</taxon>
        <taxon>Fungi</taxon>
        <taxon>Dikarya</taxon>
        <taxon>Ascomycota</taxon>
        <taxon>Saccharomycotina</taxon>
        <taxon>Saccharomycetes</taxon>
        <taxon>Saccharomycetales</taxon>
        <taxon>Saccharomycetaceae</taxon>
        <taxon>Maudiozyma</taxon>
    </lineage>
</organism>
<feature type="compositionally biased region" description="Basic and acidic residues" evidence="19">
    <location>
        <begin position="638"/>
        <end position="656"/>
    </location>
</feature>
<evidence type="ECO:0000256" key="3">
    <source>
        <dbReference type="ARBA" id="ARBA00004286"/>
    </source>
</evidence>
<evidence type="ECO:0000256" key="18">
    <source>
        <dbReference type="RuleBase" id="RU003447"/>
    </source>
</evidence>
<evidence type="ECO:0000256" key="8">
    <source>
        <dbReference type="ARBA" id="ARBA00022759"/>
    </source>
</evidence>
<dbReference type="GO" id="GO:0000724">
    <property type="term" value="P:double-strand break repair via homologous recombination"/>
    <property type="evidence" value="ECO:0007669"/>
    <property type="project" value="TreeGrafter"/>
</dbReference>
<evidence type="ECO:0000256" key="4">
    <source>
        <dbReference type="ARBA" id="ARBA00009028"/>
    </source>
</evidence>
<dbReference type="SUPFAM" id="SSF56300">
    <property type="entry name" value="Metallo-dependent phosphatases"/>
    <property type="match status" value="1"/>
</dbReference>
<gene>
    <name evidence="21" type="ORF">KABA2_02S01914</name>
</gene>
<dbReference type="GO" id="GO:0030870">
    <property type="term" value="C:Mre11 complex"/>
    <property type="evidence" value="ECO:0007669"/>
    <property type="project" value="UniProtKB-UniRule"/>
</dbReference>
<evidence type="ECO:0000256" key="19">
    <source>
        <dbReference type="SAM" id="MobiDB-lite"/>
    </source>
</evidence>
<dbReference type="GO" id="GO:0031573">
    <property type="term" value="P:mitotic intra-S DNA damage checkpoint signaling"/>
    <property type="evidence" value="ECO:0007669"/>
    <property type="project" value="TreeGrafter"/>
</dbReference>
<dbReference type="InterPro" id="IPR038487">
    <property type="entry name" value="Mre11_capping_dom"/>
</dbReference>
<keyword evidence="5" id="KW-0158">Chromosome</keyword>
<accession>A0A8H2ZGE2</accession>
<dbReference type="InterPro" id="IPR029052">
    <property type="entry name" value="Metallo-depent_PP-like"/>
</dbReference>
<feature type="compositionally biased region" description="Acidic residues" evidence="19">
    <location>
        <begin position="612"/>
        <end position="637"/>
    </location>
</feature>
<comment type="similarity">
    <text evidence="4 16 18">Belongs to the MRE11/RAD32 family.</text>
</comment>
<comment type="caution">
    <text evidence="21">The sequence shown here is derived from an EMBL/GenBank/DDBJ whole genome shotgun (WGS) entry which is preliminary data.</text>
</comment>
<dbReference type="PIRSF" id="PIRSF000882">
    <property type="entry name" value="DSB_repair_MRE11"/>
    <property type="match status" value="1"/>
</dbReference>
<evidence type="ECO:0000259" key="20">
    <source>
        <dbReference type="SMART" id="SM01347"/>
    </source>
</evidence>
<evidence type="ECO:0000256" key="1">
    <source>
        <dbReference type="ARBA" id="ARBA00001936"/>
    </source>
</evidence>
<reference evidence="21 22" key="1">
    <citation type="submission" date="2020-05" db="EMBL/GenBank/DDBJ databases">
        <authorList>
            <person name="Casaregola S."/>
            <person name="Devillers H."/>
            <person name="Grondin C."/>
        </authorList>
    </citation>
    <scope>NUCLEOTIDE SEQUENCE [LARGE SCALE GENOMIC DNA]</scope>
    <source>
        <strain evidence="21 22">CLIB 1767</strain>
    </source>
</reference>
<protein>
    <recommendedName>
        <fullName evidence="16">Double-strand break repair protein</fullName>
    </recommendedName>
</protein>
<proteinExistence type="inferred from homology"/>
<dbReference type="OrthoDB" id="30417at2759"/>
<dbReference type="Gene3D" id="3.60.21.10">
    <property type="match status" value="1"/>
</dbReference>
<keyword evidence="9 16" id="KW-0227">DNA damage</keyword>
<evidence type="ECO:0000256" key="9">
    <source>
        <dbReference type="ARBA" id="ARBA00022763"/>
    </source>
</evidence>
<keyword evidence="11 16" id="KW-0269">Exonuclease</keyword>
<dbReference type="SMART" id="SM01347">
    <property type="entry name" value="Mre11_DNA_bind"/>
    <property type="match status" value="1"/>
</dbReference>
<evidence type="ECO:0000256" key="14">
    <source>
        <dbReference type="ARBA" id="ARBA00023242"/>
    </source>
</evidence>
<evidence type="ECO:0000256" key="7">
    <source>
        <dbReference type="ARBA" id="ARBA00022723"/>
    </source>
</evidence>
<sequence length="690" mass="78117">MDIPSEDTIRILLTTDNHVGYNESDPITGDDSWKTFHEIMMLAKTHNVDMILQSGDLFHTNKPSKKSLYQVLKSLRLACMGDRPCELELLSDPARVFHYNEFSNVNYEDPNFNISIPMFGISGNHDDATGDALLCPMDILHVSGLMNHYGKVLESDKITISPLLFQKGNTKLALYGLASVRDERLFRTFKEGGVKFEVPTVRESEWFNLMCVHQNHTGHTNTAFLPEQFLPDFLNMVIWGHEHECIPHLVHNPTKNFDVLQPGSSVATSLCDAEAQPKSVFILEITDGKPPELTKISLNTIRTFKMKNITLQDVDYLRPHDKDAISKYLISEVEKMIEEANEETKLRLGNTFDQEEEEEEEEDLLSTLPLPLIRLRVNYSASGKKGASTLDYQVENPRRFSNRFVGRVANTNNVVQFYKKKNTISTIEKKSSNDISFNESDVQRVLNANGGELHVDTLISELLGKMQLSLLPEVGMNEAVKKFVDKDEKAALKEFINNEIKNEVQILSSNKDFLENENIDDFKSLVKEVKKANIVNNSSSLNLKTGEHELSTTERSTEQNIKNLDNIMDDTNDDFKHSFDARLKTSTTEIIATPKRNTKAKKSPISDSIVISEEEDSDEDAIIIDADSSEDNDEDSEFSPRDLSKKGRSEPNEQNHKRTVSQTKAKPKSKTSSKTPKTDVLAQLLARKKR</sequence>
<evidence type="ECO:0000256" key="2">
    <source>
        <dbReference type="ARBA" id="ARBA00004123"/>
    </source>
</evidence>
<keyword evidence="22" id="KW-1185">Reference proteome</keyword>
<comment type="function">
    <text evidence="16">Core component of the MRN complex, which plays a central role in double-strand break (DSB) repair, DNA recombination, maintenance of telomere integrity and meiosis. The MRN complex is involved in the repair of DNA double-strand breaks (DSBs) via homologous recombination (HR), an error-free mechanism which primarily occurs during S and G2 phases. The complex (1) mediates the end resection of damaged DNA, which generates proper single-stranded DNA, a key initial steps in HR, and is (2) required for the recruitment of other repair factors and efficient activation of ATM and ATR upon DNA damage. Within the MRN complex, MRE11 possesses both single-strand endonuclease activity and double-strand-specific 3'-5' exonuclease activity. MRE11 first endonucleolytically cleaves the 5' strand at DNA DSB ends to prevent non-homologous end joining (NHEJ) and licence HR. It then generates a single-stranded DNA gap via 3' to 5' exonucleolytic degradation, which is required for single-strand invasion and recombination.</text>
</comment>
<dbReference type="PANTHER" id="PTHR10139">
    <property type="entry name" value="DOUBLE-STRAND BREAK REPAIR PROTEIN MRE11"/>
    <property type="match status" value="1"/>
</dbReference>
<dbReference type="FunFam" id="3.60.21.10:FF:000011">
    <property type="entry name" value="Double-strand break repair protein"/>
    <property type="match status" value="1"/>
</dbReference>
<keyword evidence="7" id="KW-0479">Metal-binding</keyword>
<evidence type="ECO:0000256" key="12">
    <source>
        <dbReference type="ARBA" id="ARBA00023204"/>
    </source>
</evidence>
<keyword evidence="14 16" id="KW-0539">Nucleus</keyword>
<keyword evidence="15 16" id="KW-0469">Meiosis</keyword>
<keyword evidence="13 16" id="KW-0464">Manganese</keyword>
<evidence type="ECO:0000313" key="22">
    <source>
        <dbReference type="Proteomes" id="UP000644660"/>
    </source>
</evidence>
<dbReference type="InterPro" id="IPR041796">
    <property type="entry name" value="Mre11_N"/>
</dbReference>
<dbReference type="InterPro" id="IPR004843">
    <property type="entry name" value="Calcineurin-like_PHP"/>
</dbReference>
<dbReference type="GO" id="GO:0000014">
    <property type="term" value="F:single-stranded DNA endodeoxyribonuclease activity"/>
    <property type="evidence" value="ECO:0007669"/>
    <property type="project" value="TreeGrafter"/>
</dbReference>
<keyword evidence="8 16" id="KW-0255">Endonuclease</keyword>
<dbReference type="Pfam" id="PF04152">
    <property type="entry name" value="Mre11_DNA_bind"/>
    <property type="match status" value="1"/>
</dbReference>
<dbReference type="GO" id="GO:0007095">
    <property type="term" value="P:mitotic G2 DNA damage checkpoint signaling"/>
    <property type="evidence" value="ECO:0007669"/>
    <property type="project" value="TreeGrafter"/>
</dbReference>
<evidence type="ECO:0000256" key="5">
    <source>
        <dbReference type="ARBA" id="ARBA00022454"/>
    </source>
</evidence>
<keyword evidence="6 16" id="KW-0540">Nuclease</keyword>
<dbReference type="GO" id="GO:0008296">
    <property type="term" value="F:3'-5'-DNA exonuclease activity"/>
    <property type="evidence" value="ECO:0007669"/>
    <property type="project" value="InterPro"/>
</dbReference>
<feature type="active site" description="Proton donor" evidence="17">
    <location>
        <position position="125"/>
    </location>
</feature>
<evidence type="ECO:0000256" key="17">
    <source>
        <dbReference type="PIRSR" id="PIRSR000882-1"/>
    </source>
</evidence>
<dbReference type="EMBL" id="CAEFZW010000002">
    <property type="protein sequence ID" value="CAB4252680.1"/>
    <property type="molecule type" value="Genomic_DNA"/>
</dbReference>
<dbReference type="GO" id="GO:0097552">
    <property type="term" value="P:mitochondrial double-strand break repair via homologous recombination"/>
    <property type="evidence" value="ECO:0007669"/>
    <property type="project" value="TreeGrafter"/>
</dbReference>
<dbReference type="CDD" id="cd00840">
    <property type="entry name" value="MPP_Mre11_N"/>
    <property type="match status" value="1"/>
</dbReference>
<dbReference type="InterPro" id="IPR007281">
    <property type="entry name" value="Mre11_DNA-bd"/>
</dbReference>
<keyword evidence="10 16" id="KW-0378">Hydrolase</keyword>
<dbReference type="GeneID" id="64855814"/>
<feature type="domain" description="Mre11 DNA-binding" evidence="20">
    <location>
        <begin position="291"/>
        <end position="483"/>
    </location>
</feature>
<dbReference type="PANTHER" id="PTHR10139:SF1">
    <property type="entry name" value="DOUBLE-STRAND BREAK REPAIR PROTEIN MRE11"/>
    <property type="match status" value="1"/>
</dbReference>
<dbReference type="GO" id="GO:0006303">
    <property type="term" value="P:double-strand break repair via nonhomologous end joining"/>
    <property type="evidence" value="ECO:0007669"/>
    <property type="project" value="TreeGrafter"/>
</dbReference>
<dbReference type="RefSeq" id="XP_041404718.1">
    <property type="nucleotide sequence ID" value="XM_041548784.1"/>
</dbReference>
<dbReference type="Proteomes" id="UP000644660">
    <property type="component" value="Unassembled WGS sequence"/>
</dbReference>
<evidence type="ECO:0000256" key="6">
    <source>
        <dbReference type="ARBA" id="ARBA00022722"/>
    </source>
</evidence>
<dbReference type="Pfam" id="PF00149">
    <property type="entry name" value="Metallophos"/>
    <property type="match status" value="1"/>
</dbReference>
<dbReference type="GO" id="GO:0035861">
    <property type="term" value="C:site of double-strand break"/>
    <property type="evidence" value="ECO:0007669"/>
    <property type="project" value="TreeGrafter"/>
</dbReference>